<keyword evidence="5 8" id="KW-0347">Helicase</keyword>
<dbReference type="InterPro" id="IPR001650">
    <property type="entry name" value="Helicase_C-like"/>
</dbReference>
<evidence type="ECO:0000256" key="5">
    <source>
        <dbReference type="RuleBase" id="RU365068"/>
    </source>
</evidence>
<feature type="domain" description="Helicase C-terminal" evidence="7">
    <location>
        <begin position="198"/>
        <end position="370"/>
    </location>
</feature>
<evidence type="ECO:0000256" key="1">
    <source>
        <dbReference type="ARBA" id="ARBA00022741"/>
    </source>
</evidence>
<dbReference type="EC" id="3.6.4.13" evidence="5"/>
<dbReference type="PROSITE" id="PS51194">
    <property type="entry name" value="HELICASE_CTER"/>
    <property type="match status" value="1"/>
</dbReference>
<evidence type="ECO:0000256" key="4">
    <source>
        <dbReference type="ARBA" id="ARBA00022884"/>
    </source>
</evidence>
<reference evidence="8 9" key="1">
    <citation type="journal article" date="2020" name="Genome Biol. Evol.">
        <title>Comparative genomics of strictly vertically transmitted, feminizing microsporidia endosymbionts of amphipod crustaceans.</title>
        <authorList>
            <person name="Cormier A."/>
            <person name="Chebbi M.A."/>
            <person name="Giraud I."/>
            <person name="Wattier R."/>
            <person name="Teixeira M."/>
            <person name="Gilbert C."/>
            <person name="Rigaud T."/>
            <person name="Cordaux R."/>
        </authorList>
    </citation>
    <scope>NUCLEOTIDE SEQUENCE [LARGE SCALE GENOMIC DNA]</scope>
    <source>
        <strain evidence="8 9">Ou3-Ou53</strain>
    </source>
</reference>
<keyword evidence="2 5" id="KW-0378">Hydrolase</keyword>
<evidence type="ECO:0000256" key="3">
    <source>
        <dbReference type="ARBA" id="ARBA00022840"/>
    </source>
</evidence>
<comment type="catalytic activity">
    <reaction evidence="5">
        <text>ATP + H2O = ADP + phosphate + H(+)</text>
        <dbReference type="Rhea" id="RHEA:13065"/>
        <dbReference type="ChEBI" id="CHEBI:15377"/>
        <dbReference type="ChEBI" id="CHEBI:15378"/>
        <dbReference type="ChEBI" id="CHEBI:30616"/>
        <dbReference type="ChEBI" id="CHEBI:43474"/>
        <dbReference type="ChEBI" id="CHEBI:456216"/>
        <dbReference type="EC" id="3.6.4.13"/>
    </reaction>
</comment>
<dbReference type="Pfam" id="PF00270">
    <property type="entry name" value="DEAD"/>
    <property type="match status" value="1"/>
</dbReference>
<dbReference type="EMBL" id="SBJO01000020">
    <property type="protein sequence ID" value="KAF9764480.1"/>
    <property type="molecule type" value="Genomic_DNA"/>
</dbReference>
<keyword evidence="1 5" id="KW-0547">Nucleotide-binding</keyword>
<name>A0A9P6H180_9MICR</name>
<evidence type="ECO:0000256" key="2">
    <source>
        <dbReference type="ARBA" id="ARBA00022801"/>
    </source>
</evidence>
<dbReference type="GO" id="GO:0003723">
    <property type="term" value="F:RNA binding"/>
    <property type="evidence" value="ECO:0007669"/>
    <property type="project" value="UniProtKB-UniRule"/>
</dbReference>
<accession>A0A9P6H180</accession>
<dbReference type="GO" id="GO:0016787">
    <property type="term" value="F:hydrolase activity"/>
    <property type="evidence" value="ECO:0007669"/>
    <property type="project" value="UniProtKB-KW"/>
</dbReference>
<sequence>MLEDVLFKGIKRPKQRKKKELQQDIKITGEMLPQLESFVDLRTKCVFKSPRLVQKVVIPYILNGKNICVESFTGSGKTLSFVLPLLELGIDRRVDALVLVPSDCLGNQIDKVISEIENNFEICREIPLAPTKGNRIVICKPEDLLNDSKYTLSFTHLIIDEADLMINKNSSGLFKSLSTCIDLQLATVCVFSATMNKEVERILEMFKEITKIYVSNKNSISHRFVFGTKDNIKHLSLRQIIEDGVEAPCLIFVKDVDTGRKLSQIIPNSGSFDGQESVLDNFRLKKIWYLFTTDVLARGVDFINVKSVINYDYPVCKTDFVHRAGRVNRNTTGQKVFTVYTIEDFNKLWYVVDFIKENGCRVEEHIEKIINKSKKSEIKKV</sequence>
<dbReference type="OrthoDB" id="1191041at2759"/>
<evidence type="ECO:0000313" key="9">
    <source>
        <dbReference type="Proteomes" id="UP000740883"/>
    </source>
</evidence>
<keyword evidence="4 5" id="KW-0694">RNA-binding</keyword>
<dbReference type="SMART" id="SM00490">
    <property type="entry name" value="HELICc"/>
    <property type="match status" value="1"/>
</dbReference>
<dbReference type="Pfam" id="PF00271">
    <property type="entry name" value="Helicase_C"/>
    <property type="match status" value="1"/>
</dbReference>
<gene>
    <name evidence="8" type="primary">ddx52</name>
    <name evidence="8" type="ORF">NGRA_0512</name>
</gene>
<dbReference type="InterPro" id="IPR011545">
    <property type="entry name" value="DEAD/DEAH_box_helicase_dom"/>
</dbReference>
<dbReference type="GO" id="GO:0005524">
    <property type="term" value="F:ATP binding"/>
    <property type="evidence" value="ECO:0007669"/>
    <property type="project" value="UniProtKB-UniRule"/>
</dbReference>
<dbReference type="SMART" id="SM00487">
    <property type="entry name" value="DEXDc"/>
    <property type="match status" value="1"/>
</dbReference>
<dbReference type="PROSITE" id="PS51192">
    <property type="entry name" value="HELICASE_ATP_BIND_1"/>
    <property type="match status" value="1"/>
</dbReference>
<dbReference type="PANTHER" id="PTHR24031">
    <property type="entry name" value="RNA HELICASE"/>
    <property type="match status" value="1"/>
</dbReference>
<evidence type="ECO:0000259" key="7">
    <source>
        <dbReference type="PROSITE" id="PS51194"/>
    </source>
</evidence>
<comment type="caution">
    <text evidence="8">The sequence shown here is derived from an EMBL/GenBank/DDBJ whole genome shotgun (WGS) entry which is preliminary data.</text>
</comment>
<keyword evidence="3 5" id="KW-0067">ATP-binding</keyword>
<dbReference type="AlphaFoldDB" id="A0A9P6H180"/>
<dbReference type="Proteomes" id="UP000740883">
    <property type="component" value="Unassembled WGS sequence"/>
</dbReference>
<comment type="function">
    <text evidence="5">RNA helicase.</text>
</comment>
<dbReference type="GO" id="GO:0003724">
    <property type="term" value="F:RNA helicase activity"/>
    <property type="evidence" value="ECO:0007669"/>
    <property type="project" value="UniProtKB-EC"/>
</dbReference>
<dbReference type="InterPro" id="IPR027417">
    <property type="entry name" value="P-loop_NTPase"/>
</dbReference>
<feature type="domain" description="Helicase ATP-binding" evidence="6">
    <location>
        <begin position="58"/>
        <end position="213"/>
    </location>
</feature>
<protein>
    <recommendedName>
        <fullName evidence="5">ATP-dependent RNA helicase</fullName>
        <ecNumber evidence="5">3.6.4.13</ecNumber>
    </recommendedName>
</protein>
<dbReference type="SUPFAM" id="SSF52540">
    <property type="entry name" value="P-loop containing nucleoside triphosphate hydrolases"/>
    <property type="match status" value="1"/>
</dbReference>
<organism evidence="8 9">
    <name type="scientific">Nosema granulosis</name>
    <dbReference type="NCBI Taxonomy" id="83296"/>
    <lineage>
        <taxon>Eukaryota</taxon>
        <taxon>Fungi</taxon>
        <taxon>Fungi incertae sedis</taxon>
        <taxon>Microsporidia</taxon>
        <taxon>Nosematidae</taxon>
        <taxon>Nosema</taxon>
    </lineage>
</organism>
<evidence type="ECO:0000259" key="6">
    <source>
        <dbReference type="PROSITE" id="PS51192"/>
    </source>
</evidence>
<evidence type="ECO:0000313" key="8">
    <source>
        <dbReference type="EMBL" id="KAF9764480.1"/>
    </source>
</evidence>
<dbReference type="Gene3D" id="3.40.50.300">
    <property type="entry name" value="P-loop containing nucleotide triphosphate hydrolases"/>
    <property type="match status" value="2"/>
</dbReference>
<comment type="domain">
    <text evidence="5">The Q motif is unique to and characteristic of the DEAD box family of RNA helicases and controls ATP binding and hydrolysis.</text>
</comment>
<proteinExistence type="inferred from homology"/>
<dbReference type="InterPro" id="IPR014001">
    <property type="entry name" value="Helicase_ATP-bd"/>
</dbReference>
<comment type="similarity">
    <text evidence="5">Belongs to the DEAD box helicase family.</text>
</comment>
<keyword evidence="9" id="KW-1185">Reference proteome</keyword>